<evidence type="ECO:0000259" key="1">
    <source>
        <dbReference type="Pfam" id="PF07995"/>
    </source>
</evidence>
<dbReference type="PROSITE" id="PS51257">
    <property type="entry name" value="PROKAR_LIPOPROTEIN"/>
    <property type="match status" value="1"/>
</dbReference>
<evidence type="ECO:0000313" key="3">
    <source>
        <dbReference type="Proteomes" id="UP001206983"/>
    </source>
</evidence>
<gene>
    <name evidence="2" type="ORF">PV02_12125</name>
</gene>
<dbReference type="Proteomes" id="UP001206983">
    <property type="component" value="Unassembled WGS sequence"/>
</dbReference>
<reference evidence="2 3" key="1">
    <citation type="journal article" date="2011" name="Appl. Environ. Microbiol.">
        <title>Methanogenic archaea isolated from Taiwan's Chelungpu fault.</title>
        <authorList>
            <person name="Wu S.Y."/>
            <person name="Lai M.C."/>
        </authorList>
    </citation>
    <scope>NUCLEOTIDE SEQUENCE [LARGE SCALE GENOMIC DNA]</scope>
    <source>
        <strain evidence="2 3">St545Mb</strain>
    </source>
</reference>
<organism evidence="2 3">
    <name type="scientific">Methanolobus chelungpuianus</name>
    <dbReference type="NCBI Taxonomy" id="502115"/>
    <lineage>
        <taxon>Archaea</taxon>
        <taxon>Methanobacteriati</taxon>
        <taxon>Methanobacteriota</taxon>
        <taxon>Stenosarchaea group</taxon>
        <taxon>Methanomicrobia</taxon>
        <taxon>Methanosarcinales</taxon>
        <taxon>Methanosarcinaceae</taxon>
        <taxon>Methanolobus</taxon>
    </lineage>
</organism>
<keyword evidence="3" id="KW-1185">Reference proteome</keyword>
<dbReference type="PANTHER" id="PTHR19328">
    <property type="entry name" value="HEDGEHOG-INTERACTING PROTEIN"/>
    <property type="match status" value="1"/>
</dbReference>
<protein>
    <submittedName>
        <fullName evidence="2">Glucose sorbosone dehydrogenase</fullName>
    </submittedName>
</protein>
<dbReference type="Pfam" id="PF07995">
    <property type="entry name" value="GSDH"/>
    <property type="match status" value="1"/>
</dbReference>
<proteinExistence type="predicted"/>
<dbReference type="Gene3D" id="2.120.10.30">
    <property type="entry name" value="TolB, C-terminal domain"/>
    <property type="match status" value="1"/>
</dbReference>
<comment type="caution">
    <text evidence="2">The sequence shown here is derived from an EMBL/GenBank/DDBJ whole genome shotgun (WGS) entry which is preliminary data.</text>
</comment>
<accession>A0AAE3HEI4</accession>
<name>A0AAE3HEI4_9EURY</name>
<evidence type="ECO:0000313" key="2">
    <source>
        <dbReference type="EMBL" id="MCQ6963808.1"/>
    </source>
</evidence>
<dbReference type="SUPFAM" id="SSF50952">
    <property type="entry name" value="Soluble quinoprotein glucose dehydrogenase"/>
    <property type="match status" value="1"/>
</dbReference>
<dbReference type="PANTHER" id="PTHR19328:SF13">
    <property type="entry name" value="HIPL1 PROTEIN"/>
    <property type="match status" value="1"/>
</dbReference>
<dbReference type="AlphaFoldDB" id="A0AAE3HEI4"/>
<dbReference type="InterPro" id="IPR012938">
    <property type="entry name" value="Glc/Sorbosone_DH"/>
</dbReference>
<dbReference type="InterPro" id="IPR011041">
    <property type="entry name" value="Quinoprot_gluc/sorb_DH_b-prop"/>
</dbReference>
<dbReference type="EMBL" id="JTEO01000010">
    <property type="protein sequence ID" value="MCQ6963808.1"/>
    <property type="molecule type" value="Genomic_DNA"/>
</dbReference>
<dbReference type="InterPro" id="IPR011042">
    <property type="entry name" value="6-blade_b-propeller_TolB-like"/>
</dbReference>
<feature type="domain" description="Glucose/Sorbosone dehydrogenase" evidence="1">
    <location>
        <begin position="61"/>
        <end position="362"/>
    </location>
</feature>
<sequence length="380" mass="41255">MRSAGNFPSTYVLLVAAVLVTIALACGCLSSQRGTDLPPANNLSSGPGEEYPLASLVADELEIPWSLAFLPDGSMIFTERPGRVRLIDNEEGLLADPLLTIDEVEHTGEGGLLGITIHPDFEENHFIYVYYTYREDDRFFNKVVRYTENDRELAGAEVIIDGIPGGGNHNGGRIAFGPDGMLYVTTGDAGEDFLAQDTGSLAGKILRLTDEGDIPKDNPFQDSPVYTLGHRNPQGLAWDEEGRLWATEHGPLTRDELNIIEAGNNYGWPDITGDDTAGEMESPVIHSGMQTWAPSGAAYLNGSVFFAGLRGQALYEASVNTGEGTDNMELQDHFSGEFGRLRDVVAGPDGNLYLLTSNLDGRGRPVSRDDRIIRINTSIM</sequence>